<comment type="caution">
    <text evidence="1">The sequence shown here is derived from an EMBL/GenBank/DDBJ whole genome shotgun (WGS) entry which is preliminary data.</text>
</comment>
<sequence length="230" mass="22793">MYGKSASGSSLDAETNLHQNYYRDYDPLSGRYIQSDLIGLGSGTSTFGYVGQNPISLSDRSGLCPWCPGAVGAVIGGITAGMSYNASNPNGSTGSLLGAMAAGAAIGAAAYTPAGWGLLGNMLAGAAAGASGDAIGQYLGKKDEAKACGKTFNFYQEWDGLETLTMAGVGAGAAGLGYVAVPYANAMYSSVAPYAGLTSAQQAVVAATVSGVAQEAATVALPTSVGGARR</sequence>
<gene>
    <name evidence="1" type="ORF">S2091_4677</name>
</gene>
<dbReference type="NCBIfam" id="TIGR03696">
    <property type="entry name" value="Rhs_assc_core"/>
    <property type="match status" value="1"/>
</dbReference>
<protein>
    <submittedName>
        <fullName evidence="1">RHS repeat-associated core domain</fullName>
    </submittedName>
</protein>
<organism evidence="1 2">
    <name type="scientific">Solimicrobium silvestre</name>
    <dbReference type="NCBI Taxonomy" id="2099400"/>
    <lineage>
        <taxon>Bacteria</taxon>
        <taxon>Pseudomonadati</taxon>
        <taxon>Pseudomonadota</taxon>
        <taxon>Betaproteobacteria</taxon>
        <taxon>Burkholderiales</taxon>
        <taxon>Oxalobacteraceae</taxon>
        <taxon>Solimicrobium</taxon>
    </lineage>
</organism>
<name>A0A2S9GSB0_9BURK</name>
<proteinExistence type="predicted"/>
<reference evidence="1 2" key="1">
    <citation type="submission" date="2018-02" db="EMBL/GenBank/DDBJ databases">
        <title>Solimicrobium silvestre gen. nov., sp. nov., isolated from alpine forest soil.</title>
        <authorList>
            <person name="Margesin R."/>
            <person name="Albuquerque L."/>
            <person name="Zhang D.-C."/>
            <person name="Froufe H.J.C."/>
            <person name="Severino R."/>
            <person name="Roxo I."/>
            <person name="Egas C."/>
            <person name="Da Costa M.S."/>
        </authorList>
    </citation>
    <scope>NUCLEOTIDE SEQUENCE [LARGE SCALE GENOMIC DNA]</scope>
    <source>
        <strain evidence="1 2">S20-91</strain>
    </source>
</reference>
<dbReference type="Gene3D" id="2.180.10.10">
    <property type="entry name" value="RHS repeat-associated core"/>
    <property type="match status" value="1"/>
</dbReference>
<dbReference type="EMBL" id="PUGF01000044">
    <property type="protein sequence ID" value="PRC90609.1"/>
    <property type="molecule type" value="Genomic_DNA"/>
</dbReference>
<dbReference type="PANTHER" id="PTHR32305:SF15">
    <property type="entry name" value="PROTEIN RHSA-RELATED"/>
    <property type="match status" value="1"/>
</dbReference>
<dbReference type="RefSeq" id="WP_243405544.1">
    <property type="nucleotide sequence ID" value="NZ_PUGF01000044.1"/>
</dbReference>
<evidence type="ECO:0000313" key="2">
    <source>
        <dbReference type="Proteomes" id="UP000237839"/>
    </source>
</evidence>
<keyword evidence="2" id="KW-1185">Reference proteome</keyword>
<dbReference type="AlphaFoldDB" id="A0A2S9GSB0"/>
<dbReference type="InterPro" id="IPR050708">
    <property type="entry name" value="T6SS_VgrG/RHS"/>
</dbReference>
<evidence type="ECO:0000313" key="1">
    <source>
        <dbReference type="EMBL" id="PRC90609.1"/>
    </source>
</evidence>
<dbReference type="InterPro" id="IPR022385">
    <property type="entry name" value="Rhs_assc_core"/>
</dbReference>
<dbReference type="PANTHER" id="PTHR32305">
    <property type="match status" value="1"/>
</dbReference>
<dbReference type="Proteomes" id="UP000237839">
    <property type="component" value="Unassembled WGS sequence"/>
</dbReference>
<accession>A0A2S9GSB0</accession>